<organism evidence="1 2">
    <name type="scientific">Bimuria novae-zelandiae CBS 107.79</name>
    <dbReference type="NCBI Taxonomy" id="1447943"/>
    <lineage>
        <taxon>Eukaryota</taxon>
        <taxon>Fungi</taxon>
        <taxon>Dikarya</taxon>
        <taxon>Ascomycota</taxon>
        <taxon>Pezizomycotina</taxon>
        <taxon>Dothideomycetes</taxon>
        <taxon>Pleosporomycetidae</taxon>
        <taxon>Pleosporales</taxon>
        <taxon>Massarineae</taxon>
        <taxon>Didymosphaeriaceae</taxon>
        <taxon>Bimuria</taxon>
    </lineage>
</organism>
<sequence>MAIAVTQCEKGGRKYIHHCDQCKATVNNRCMEKGHYVCCEVATCGRLFRVISKLGCNEHLYIDGYNVRHKNLMRGLRGDHKTEYELKQEEQRQMEAHKANDEQVRQEEEVMARRMKEDCYKDWKRKT</sequence>
<proteinExistence type="predicted"/>
<dbReference type="EMBL" id="ML976666">
    <property type="protein sequence ID" value="KAF1976477.1"/>
    <property type="molecule type" value="Genomic_DNA"/>
</dbReference>
<protein>
    <submittedName>
        <fullName evidence="1">Uncharacterized protein</fullName>
    </submittedName>
</protein>
<dbReference type="AlphaFoldDB" id="A0A6A5VTC0"/>
<evidence type="ECO:0000313" key="1">
    <source>
        <dbReference type="EMBL" id="KAF1976477.1"/>
    </source>
</evidence>
<name>A0A6A5VTC0_9PLEO</name>
<reference evidence="1" key="1">
    <citation type="journal article" date="2020" name="Stud. Mycol.">
        <title>101 Dothideomycetes genomes: a test case for predicting lifestyles and emergence of pathogens.</title>
        <authorList>
            <person name="Haridas S."/>
            <person name="Albert R."/>
            <person name="Binder M."/>
            <person name="Bloem J."/>
            <person name="Labutti K."/>
            <person name="Salamov A."/>
            <person name="Andreopoulos B."/>
            <person name="Baker S."/>
            <person name="Barry K."/>
            <person name="Bills G."/>
            <person name="Bluhm B."/>
            <person name="Cannon C."/>
            <person name="Castanera R."/>
            <person name="Culley D."/>
            <person name="Daum C."/>
            <person name="Ezra D."/>
            <person name="Gonzalez J."/>
            <person name="Henrissat B."/>
            <person name="Kuo A."/>
            <person name="Liang C."/>
            <person name="Lipzen A."/>
            <person name="Lutzoni F."/>
            <person name="Magnuson J."/>
            <person name="Mondo S."/>
            <person name="Nolan M."/>
            <person name="Ohm R."/>
            <person name="Pangilinan J."/>
            <person name="Park H.-J."/>
            <person name="Ramirez L."/>
            <person name="Alfaro M."/>
            <person name="Sun H."/>
            <person name="Tritt A."/>
            <person name="Yoshinaga Y."/>
            <person name="Zwiers L.-H."/>
            <person name="Turgeon B."/>
            <person name="Goodwin S."/>
            <person name="Spatafora J."/>
            <person name="Crous P."/>
            <person name="Grigoriev I."/>
        </authorList>
    </citation>
    <scope>NUCLEOTIDE SEQUENCE</scope>
    <source>
        <strain evidence="1">CBS 107.79</strain>
    </source>
</reference>
<dbReference type="Proteomes" id="UP000800036">
    <property type="component" value="Unassembled WGS sequence"/>
</dbReference>
<gene>
    <name evidence="1" type="ORF">BU23DRAFT_596896</name>
</gene>
<evidence type="ECO:0000313" key="2">
    <source>
        <dbReference type="Proteomes" id="UP000800036"/>
    </source>
</evidence>
<keyword evidence="2" id="KW-1185">Reference proteome</keyword>
<accession>A0A6A5VTC0</accession>